<sequence>MPTRRCPACPAQRGFPAPTRRTCCCSSTTRRRSRATRTTSSRSRPSTAGDGAALWPVAIRDGPQGVARLLSVRGGNTGVTEPKPKAVSTTVDRAGALLKLLAQHPDGLGVAALTRELGTQRAPLYRILEALQRYQLVRRDDRKRYLLGVGTLELSHAFSAQFGRGVETLLHQLADDTGLTASLVSADRTDTLTTVMSITPSTVAEHVFTPPGYRHPDGRLASRVALYASRPPSDDEWPEVAEARRRGYAVATNPSSVRYAVSAVVPGTEKADSALVLTLLSLNTFDVESAGTALLSAVPMVGMALSSSGFVN</sequence>
<dbReference type="SUPFAM" id="SSF46785">
    <property type="entry name" value="Winged helix' DNA-binding domain"/>
    <property type="match status" value="1"/>
</dbReference>
<dbReference type="OrthoDB" id="4068713at2"/>
<dbReference type="GO" id="GO:0045892">
    <property type="term" value="P:negative regulation of DNA-templated transcription"/>
    <property type="evidence" value="ECO:0007669"/>
    <property type="project" value="TreeGrafter"/>
</dbReference>
<evidence type="ECO:0000313" key="3">
    <source>
        <dbReference type="EMBL" id="KAB1649165.1"/>
    </source>
</evidence>
<dbReference type="GO" id="GO:0003700">
    <property type="term" value="F:DNA-binding transcription factor activity"/>
    <property type="evidence" value="ECO:0007669"/>
    <property type="project" value="TreeGrafter"/>
</dbReference>
<feature type="compositionally biased region" description="Low complexity" evidence="1">
    <location>
        <begin position="36"/>
        <end position="48"/>
    </location>
</feature>
<accession>A0A6H9WQV0</accession>
<dbReference type="Gene3D" id="1.10.10.10">
    <property type="entry name" value="Winged helix-like DNA-binding domain superfamily/Winged helix DNA-binding domain"/>
    <property type="match status" value="1"/>
</dbReference>
<comment type="caution">
    <text evidence="3">The sequence shown here is derived from an EMBL/GenBank/DDBJ whole genome shotgun (WGS) entry which is preliminary data.</text>
</comment>
<evidence type="ECO:0000313" key="4">
    <source>
        <dbReference type="Proteomes" id="UP000431744"/>
    </source>
</evidence>
<dbReference type="GO" id="GO:0003677">
    <property type="term" value="F:DNA binding"/>
    <property type="evidence" value="ECO:0007669"/>
    <property type="project" value="InterPro"/>
</dbReference>
<dbReference type="PANTHER" id="PTHR30136:SF24">
    <property type="entry name" value="HTH-TYPE TRANSCRIPTIONAL REPRESSOR ALLR"/>
    <property type="match status" value="1"/>
</dbReference>
<dbReference type="PANTHER" id="PTHR30136">
    <property type="entry name" value="HELIX-TURN-HELIX TRANSCRIPTIONAL REGULATOR, ICLR FAMILY"/>
    <property type="match status" value="1"/>
</dbReference>
<dbReference type="SUPFAM" id="SSF55781">
    <property type="entry name" value="GAF domain-like"/>
    <property type="match status" value="1"/>
</dbReference>
<name>A0A6H9WQV0_9MICO</name>
<dbReference type="AlphaFoldDB" id="A0A6H9WQV0"/>
<reference evidence="3 4" key="1">
    <citation type="submission" date="2019-09" db="EMBL/GenBank/DDBJ databases">
        <title>Phylogeny of genus Pseudoclavibacter and closely related genus.</title>
        <authorList>
            <person name="Li Y."/>
        </authorList>
    </citation>
    <scope>NUCLEOTIDE SEQUENCE [LARGE SCALE GENOMIC DNA]</scope>
    <source>
        <strain evidence="3 4">EGI 60007</strain>
    </source>
</reference>
<dbReference type="InterPro" id="IPR036390">
    <property type="entry name" value="WH_DNA-bd_sf"/>
</dbReference>
<dbReference type="SMART" id="SM00346">
    <property type="entry name" value="HTH_ICLR"/>
    <property type="match status" value="1"/>
</dbReference>
<evidence type="ECO:0000256" key="1">
    <source>
        <dbReference type="SAM" id="MobiDB-lite"/>
    </source>
</evidence>
<evidence type="ECO:0000259" key="2">
    <source>
        <dbReference type="PROSITE" id="PS51077"/>
    </source>
</evidence>
<keyword evidence="4" id="KW-1185">Reference proteome</keyword>
<organism evidence="3 4">
    <name type="scientific">Pseudoclavibacter endophyticus</name>
    <dbReference type="NCBI Taxonomy" id="1778590"/>
    <lineage>
        <taxon>Bacteria</taxon>
        <taxon>Bacillati</taxon>
        <taxon>Actinomycetota</taxon>
        <taxon>Actinomycetes</taxon>
        <taxon>Micrococcales</taxon>
        <taxon>Microbacteriaceae</taxon>
        <taxon>Pseudoclavibacter</taxon>
    </lineage>
</organism>
<feature type="domain" description="HTH iclR-type" evidence="2">
    <location>
        <begin position="88"/>
        <end position="149"/>
    </location>
</feature>
<feature type="region of interest" description="Disordered" evidence="1">
    <location>
        <begin position="20"/>
        <end position="51"/>
    </location>
</feature>
<dbReference type="EMBL" id="WBJY01000001">
    <property type="protein sequence ID" value="KAB1649165.1"/>
    <property type="molecule type" value="Genomic_DNA"/>
</dbReference>
<dbReference type="PROSITE" id="PS51077">
    <property type="entry name" value="HTH_ICLR"/>
    <property type="match status" value="1"/>
</dbReference>
<dbReference type="InterPro" id="IPR036388">
    <property type="entry name" value="WH-like_DNA-bd_sf"/>
</dbReference>
<dbReference type="InterPro" id="IPR050707">
    <property type="entry name" value="HTH_MetabolicPath_Reg"/>
</dbReference>
<protein>
    <submittedName>
        <fullName evidence="3">Helix-turn-helix domain-containing protein</fullName>
    </submittedName>
</protein>
<proteinExistence type="predicted"/>
<dbReference type="InterPro" id="IPR005471">
    <property type="entry name" value="Tscrpt_reg_IclR_N"/>
</dbReference>
<gene>
    <name evidence="3" type="ORF">F8O04_02475</name>
</gene>
<dbReference type="Pfam" id="PF09339">
    <property type="entry name" value="HTH_IclR"/>
    <property type="match status" value="1"/>
</dbReference>
<dbReference type="Proteomes" id="UP000431744">
    <property type="component" value="Unassembled WGS sequence"/>
</dbReference>